<accession>A0A4Y2CXR7</accession>
<name>A0A4Y2CXR7_ARAVE</name>
<comment type="caution">
    <text evidence="1">The sequence shown here is derived from an EMBL/GenBank/DDBJ whole genome shotgun (WGS) entry which is preliminary data.</text>
</comment>
<dbReference type="Gene3D" id="3.30.420.10">
    <property type="entry name" value="Ribonuclease H-like superfamily/Ribonuclease H"/>
    <property type="match status" value="1"/>
</dbReference>
<sequence>MNRITEEKVDEARYLLTTHFGENWATLPELKWFQDVKDGSSEGDILNEDFEKCNCLDKDCEQEMGIKTITFTDISGKSPDVSPMEFCDFGLSKIPLSKRRPTTLCGLWKDVQEEWDKIPLPIPQQ</sequence>
<protein>
    <submittedName>
        <fullName evidence="1">Uncharacterized protein</fullName>
    </submittedName>
</protein>
<evidence type="ECO:0000313" key="2">
    <source>
        <dbReference type="Proteomes" id="UP000499080"/>
    </source>
</evidence>
<dbReference type="InterPro" id="IPR036397">
    <property type="entry name" value="RNaseH_sf"/>
</dbReference>
<dbReference type="OrthoDB" id="8186282at2759"/>
<reference evidence="1 2" key="1">
    <citation type="journal article" date="2019" name="Sci. Rep.">
        <title>Orb-weaving spider Araneus ventricosus genome elucidates the spidroin gene catalogue.</title>
        <authorList>
            <person name="Kono N."/>
            <person name="Nakamura H."/>
            <person name="Ohtoshi R."/>
            <person name="Moran D.A.P."/>
            <person name="Shinohara A."/>
            <person name="Yoshida Y."/>
            <person name="Fujiwara M."/>
            <person name="Mori M."/>
            <person name="Tomita M."/>
            <person name="Arakawa K."/>
        </authorList>
    </citation>
    <scope>NUCLEOTIDE SEQUENCE [LARGE SCALE GENOMIC DNA]</scope>
</reference>
<dbReference type="AlphaFoldDB" id="A0A4Y2CXR7"/>
<dbReference type="GO" id="GO:0003676">
    <property type="term" value="F:nucleic acid binding"/>
    <property type="evidence" value="ECO:0007669"/>
    <property type="project" value="InterPro"/>
</dbReference>
<proteinExistence type="predicted"/>
<organism evidence="1 2">
    <name type="scientific">Araneus ventricosus</name>
    <name type="common">Orbweaver spider</name>
    <name type="synonym">Epeira ventricosa</name>
    <dbReference type="NCBI Taxonomy" id="182803"/>
    <lineage>
        <taxon>Eukaryota</taxon>
        <taxon>Metazoa</taxon>
        <taxon>Ecdysozoa</taxon>
        <taxon>Arthropoda</taxon>
        <taxon>Chelicerata</taxon>
        <taxon>Arachnida</taxon>
        <taxon>Araneae</taxon>
        <taxon>Araneomorphae</taxon>
        <taxon>Entelegynae</taxon>
        <taxon>Araneoidea</taxon>
        <taxon>Araneidae</taxon>
        <taxon>Araneus</taxon>
    </lineage>
</organism>
<gene>
    <name evidence="1" type="ORF">AVEN_123005_1</name>
</gene>
<dbReference type="EMBL" id="BGPR01000251">
    <property type="protein sequence ID" value="GBM08095.1"/>
    <property type="molecule type" value="Genomic_DNA"/>
</dbReference>
<evidence type="ECO:0000313" key="1">
    <source>
        <dbReference type="EMBL" id="GBM08095.1"/>
    </source>
</evidence>
<dbReference type="Proteomes" id="UP000499080">
    <property type="component" value="Unassembled WGS sequence"/>
</dbReference>
<keyword evidence="2" id="KW-1185">Reference proteome</keyword>